<evidence type="ECO:0000313" key="2">
    <source>
        <dbReference type="Proteomes" id="UP000023152"/>
    </source>
</evidence>
<accession>X6LFU5</accession>
<gene>
    <name evidence="1" type="ORF">RFI_36589</name>
</gene>
<dbReference type="AlphaFoldDB" id="X6LFU5"/>
<dbReference type="Proteomes" id="UP000023152">
    <property type="component" value="Unassembled WGS sequence"/>
</dbReference>
<reference evidence="1 2" key="1">
    <citation type="journal article" date="2013" name="Curr. Biol.">
        <title>The Genome of the Foraminiferan Reticulomyxa filosa.</title>
        <authorList>
            <person name="Glockner G."/>
            <person name="Hulsmann N."/>
            <person name="Schleicher M."/>
            <person name="Noegel A.A."/>
            <person name="Eichinger L."/>
            <person name="Gallinger C."/>
            <person name="Pawlowski J."/>
            <person name="Sierra R."/>
            <person name="Euteneuer U."/>
            <person name="Pillet L."/>
            <person name="Moustafa A."/>
            <person name="Platzer M."/>
            <person name="Groth M."/>
            <person name="Szafranski K."/>
            <person name="Schliwa M."/>
        </authorList>
    </citation>
    <scope>NUCLEOTIDE SEQUENCE [LARGE SCALE GENOMIC DNA]</scope>
</reference>
<sequence length="158" mass="18258">MAKVNTMPKSTEEKQDITESTILANSSTFRHLNNLPFRLYQPQCISYKYEIIICGGPFQNGCYSYNTLKQEYKHICNYPVNIQLKGHCVMKLVENKDDNTIILLSFGGVSKHTLVMKYISIWNDNNAMKESIKYNKWVPFTDNCGNKIPIGRAEDDYK</sequence>
<name>X6LFU5_RETFI</name>
<keyword evidence="2" id="KW-1185">Reference proteome</keyword>
<comment type="caution">
    <text evidence="1">The sequence shown here is derived from an EMBL/GenBank/DDBJ whole genome shotgun (WGS) entry which is preliminary data.</text>
</comment>
<protein>
    <submittedName>
        <fullName evidence="1">Uncharacterized protein</fullName>
    </submittedName>
</protein>
<proteinExistence type="predicted"/>
<dbReference type="EMBL" id="ASPP01039867">
    <property type="protein sequence ID" value="ETO00853.1"/>
    <property type="molecule type" value="Genomic_DNA"/>
</dbReference>
<evidence type="ECO:0000313" key="1">
    <source>
        <dbReference type="EMBL" id="ETO00853.1"/>
    </source>
</evidence>
<organism evidence="1 2">
    <name type="scientific">Reticulomyxa filosa</name>
    <dbReference type="NCBI Taxonomy" id="46433"/>
    <lineage>
        <taxon>Eukaryota</taxon>
        <taxon>Sar</taxon>
        <taxon>Rhizaria</taxon>
        <taxon>Retaria</taxon>
        <taxon>Foraminifera</taxon>
        <taxon>Monothalamids</taxon>
        <taxon>Reticulomyxidae</taxon>
        <taxon>Reticulomyxa</taxon>
    </lineage>
</organism>